<dbReference type="InterPro" id="IPR000306">
    <property type="entry name" value="Znf_FYVE"/>
</dbReference>
<keyword evidence="6" id="KW-1185">Reference proteome</keyword>
<dbReference type="SUPFAM" id="SSF57903">
    <property type="entry name" value="FYVE/PHD zinc finger"/>
    <property type="match status" value="1"/>
</dbReference>
<organism evidence="6 7">
    <name type="scientific">Hydra vulgaris</name>
    <name type="common">Hydra</name>
    <name type="synonym">Hydra attenuata</name>
    <dbReference type="NCBI Taxonomy" id="6087"/>
    <lineage>
        <taxon>Eukaryota</taxon>
        <taxon>Metazoa</taxon>
        <taxon>Cnidaria</taxon>
        <taxon>Hydrozoa</taxon>
        <taxon>Hydroidolina</taxon>
        <taxon>Anthoathecata</taxon>
        <taxon>Aplanulata</taxon>
        <taxon>Hydridae</taxon>
        <taxon>Hydra</taxon>
    </lineage>
</organism>
<sequence>MNDEIKEGYLCPICLQDLKSPTNLSSHFEDVHQVGKHVIAQLCSVFGKAKRKILKQPENKYQPENPSESSILSYGTTATGGVDISLWDSQEIGHFQSHFNLFSQHRKNTIERQVVELNKLLIRLEKLMKSGIYCTENSNTLLPNVLKARKNLERQVVPWESDKGIEFCPHCKKKFSLTYRRHHCRLCGRVVCDNCLSNLNMLLPVSLLKLDETLFIKSNQSMDDNGLRVCDSCLDILTRQLQLREIAMANTILLQLYEKMTSSMHEANEILPKFLKMADSLNSGETEYGFESVTETRLKLLKYYESVESISKRIQFLGTDKDKQPHAGALRLQRSIRTYASNYLAENMFTLPGLPSKEKYYENLKQKEQERVRMRVEKTNLISLPTENTLTKNKGEAISGKKADLVEREKKVDLGWGPTQVTVEKASNPILQQIENLKSFIQQAKEAKKFDEMKTLEENLKCLIEYNSQQQKIN</sequence>
<dbReference type="InterPro" id="IPR013083">
    <property type="entry name" value="Znf_RING/FYVE/PHD"/>
</dbReference>
<dbReference type="PROSITE" id="PS50178">
    <property type="entry name" value="ZF_FYVE"/>
    <property type="match status" value="1"/>
</dbReference>
<keyword evidence="2 4" id="KW-0863">Zinc-finger</keyword>
<dbReference type="InterPro" id="IPR052727">
    <property type="entry name" value="Rab4/Rab5_effector"/>
</dbReference>
<gene>
    <name evidence="7" type="primary">LOC100205983</name>
</gene>
<dbReference type="InterPro" id="IPR013087">
    <property type="entry name" value="Znf_C2H2_type"/>
</dbReference>
<evidence type="ECO:0000259" key="5">
    <source>
        <dbReference type="PROSITE" id="PS50178"/>
    </source>
</evidence>
<dbReference type="Proteomes" id="UP001652625">
    <property type="component" value="Chromosome 07"/>
</dbReference>
<evidence type="ECO:0000256" key="4">
    <source>
        <dbReference type="PROSITE-ProRule" id="PRU00091"/>
    </source>
</evidence>
<proteinExistence type="predicted"/>
<dbReference type="InterPro" id="IPR036531">
    <property type="entry name" value="Rbsn_Rab-bd_sf"/>
</dbReference>
<protein>
    <submittedName>
        <fullName evidence="7">Rabenosyn-5 isoform X2</fullName>
    </submittedName>
</protein>
<evidence type="ECO:0000313" key="6">
    <source>
        <dbReference type="Proteomes" id="UP001652625"/>
    </source>
</evidence>
<evidence type="ECO:0000313" key="7">
    <source>
        <dbReference type="RefSeq" id="XP_065656933.1"/>
    </source>
</evidence>
<dbReference type="InterPro" id="IPR011011">
    <property type="entry name" value="Znf_FYVE_PHD"/>
</dbReference>
<dbReference type="Pfam" id="PF11464">
    <property type="entry name" value="Rbsn"/>
    <property type="match status" value="1"/>
</dbReference>
<reference evidence="7" key="1">
    <citation type="submission" date="2025-08" db="UniProtKB">
        <authorList>
            <consortium name="RefSeq"/>
        </authorList>
    </citation>
    <scope>IDENTIFICATION</scope>
</reference>
<dbReference type="PANTHER" id="PTHR13510">
    <property type="entry name" value="FYVE-FINGER-CONTAINING RAB5 EFFECTOR PROTEIN RABENOSYN-5-RELATED"/>
    <property type="match status" value="1"/>
</dbReference>
<dbReference type="CDD" id="cd15737">
    <property type="entry name" value="FYVE2_Vac1p_like"/>
    <property type="match status" value="1"/>
</dbReference>
<dbReference type="PROSITE" id="PS00028">
    <property type="entry name" value="ZINC_FINGER_C2H2_1"/>
    <property type="match status" value="1"/>
</dbReference>
<dbReference type="SMART" id="SM00064">
    <property type="entry name" value="FYVE"/>
    <property type="match status" value="1"/>
</dbReference>
<accession>A0ABM4C5U4</accession>
<evidence type="ECO:0000256" key="2">
    <source>
        <dbReference type="ARBA" id="ARBA00022771"/>
    </source>
</evidence>
<dbReference type="InterPro" id="IPR017455">
    <property type="entry name" value="Znf_FYVE-rel"/>
</dbReference>
<dbReference type="GeneID" id="100205983"/>
<dbReference type="RefSeq" id="XP_065656933.1">
    <property type="nucleotide sequence ID" value="XM_065800861.1"/>
</dbReference>
<dbReference type="Gene3D" id="3.30.40.10">
    <property type="entry name" value="Zinc/RING finger domain, C3HC4 (zinc finger)"/>
    <property type="match status" value="1"/>
</dbReference>
<keyword evidence="1" id="KW-0479">Metal-binding</keyword>
<dbReference type="InterPro" id="IPR021565">
    <property type="entry name" value="Rbsn_Rab-bd"/>
</dbReference>
<name>A0ABM4C5U4_HYDVU</name>
<feature type="domain" description="FYVE-type" evidence="5">
    <location>
        <begin position="162"/>
        <end position="238"/>
    </location>
</feature>
<evidence type="ECO:0000256" key="3">
    <source>
        <dbReference type="ARBA" id="ARBA00022833"/>
    </source>
</evidence>
<dbReference type="PANTHER" id="PTHR13510:SF44">
    <property type="entry name" value="RABENOSYN-5"/>
    <property type="match status" value="1"/>
</dbReference>
<dbReference type="SUPFAM" id="SSF140125">
    <property type="entry name" value="Rabenosyn-5 Rab-binding domain-like"/>
    <property type="match status" value="1"/>
</dbReference>
<dbReference type="Gene3D" id="4.10.860.20">
    <property type="entry name" value="Rabenosyn, Rab binding domain"/>
    <property type="match status" value="1"/>
</dbReference>
<dbReference type="Pfam" id="PF01363">
    <property type="entry name" value="FYVE"/>
    <property type="match status" value="1"/>
</dbReference>
<keyword evidence="3" id="KW-0862">Zinc</keyword>
<evidence type="ECO:0000256" key="1">
    <source>
        <dbReference type="ARBA" id="ARBA00022723"/>
    </source>
</evidence>